<dbReference type="InterPro" id="IPR057326">
    <property type="entry name" value="KR_dom"/>
</dbReference>
<dbReference type="AlphaFoldDB" id="A0A178W5V8"/>
<organism evidence="12 13">
    <name type="scientific">Arabidopsis thaliana</name>
    <name type="common">Mouse-ear cress</name>
    <dbReference type="NCBI Taxonomy" id="3702"/>
    <lineage>
        <taxon>Eukaryota</taxon>
        <taxon>Viridiplantae</taxon>
        <taxon>Streptophyta</taxon>
        <taxon>Embryophyta</taxon>
        <taxon>Tracheophyta</taxon>
        <taxon>Spermatophyta</taxon>
        <taxon>Magnoliopsida</taxon>
        <taxon>eudicotyledons</taxon>
        <taxon>Gunneridae</taxon>
        <taxon>Pentapetalae</taxon>
        <taxon>rosids</taxon>
        <taxon>malvids</taxon>
        <taxon>Brassicales</taxon>
        <taxon>Brassicaceae</taxon>
        <taxon>Camelineae</taxon>
        <taxon>Arabidopsis</taxon>
    </lineage>
</organism>
<evidence type="ECO:0000256" key="8">
    <source>
        <dbReference type="ARBA" id="ARBA00023160"/>
    </source>
</evidence>
<feature type="region of interest" description="Disordered" evidence="10">
    <location>
        <begin position="256"/>
        <end position="296"/>
    </location>
</feature>
<dbReference type="SUPFAM" id="SSF54001">
    <property type="entry name" value="Cysteine proteinases"/>
    <property type="match status" value="1"/>
</dbReference>
<keyword evidence="7" id="KW-0521">NADP</keyword>
<evidence type="ECO:0000259" key="11">
    <source>
        <dbReference type="SMART" id="SM00822"/>
    </source>
</evidence>
<comment type="similarity">
    <text evidence="2">Belongs to the short-chain dehydrogenases/reductases (SDR) family.</text>
</comment>
<feature type="compositionally biased region" description="Acidic residues" evidence="10">
    <location>
        <begin position="286"/>
        <end position="296"/>
    </location>
</feature>
<dbReference type="Gene3D" id="3.90.70.10">
    <property type="entry name" value="Cysteine proteinases"/>
    <property type="match status" value="1"/>
</dbReference>
<dbReference type="InterPro" id="IPR020904">
    <property type="entry name" value="Sc_DH/Rdtase_CS"/>
</dbReference>
<keyword evidence="8" id="KW-0275">Fatty acid biosynthesis</keyword>
<dbReference type="EC" id="1.1.1.100" evidence="4"/>
<dbReference type="PRINTS" id="PR00081">
    <property type="entry name" value="GDHRDH"/>
</dbReference>
<dbReference type="InterPro" id="IPR050259">
    <property type="entry name" value="SDR"/>
</dbReference>
<gene>
    <name evidence="12" type="ordered locus">AXX17_At1g25650</name>
</gene>
<dbReference type="PANTHER" id="PTHR42879">
    <property type="entry name" value="3-OXOACYL-(ACYL-CARRIER-PROTEIN) REDUCTASE"/>
    <property type="match status" value="1"/>
</dbReference>
<dbReference type="SUPFAM" id="SSF51735">
    <property type="entry name" value="NAD(P)-binding Rossmann-fold domains"/>
    <property type="match status" value="1"/>
</dbReference>
<evidence type="ECO:0000256" key="10">
    <source>
        <dbReference type="SAM" id="MobiDB-lite"/>
    </source>
</evidence>
<dbReference type="EMBL" id="LUHQ01000001">
    <property type="protein sequence ID" value="OAP13464.1"/>
    <property type="molecule type" value="Genomic_DNA"/>
</dbReference>
<dbReference type="Gene3D" id="3.40.50.720">
    <property type="entry name" value="NAD(P)-binding Rossmann-like Domain"/>
    <property type="match status" value="1"/>
</dbReference>
<evidence type="ECO:0000256" key="2">
    <source>
        <dbReference type="ARBA" id="ARBA00006484"/>
    </source>
</evidence>
<feature type="domain" description="Ketoreductase" evidence="11">
    <location>
        <begin position="731"/>
        <end position="947"/>
    </location>
</feature>
<evidence type="ECO:0000256" key="9">
    <source>
        <dbReference type="ARBA" id="ARBA00048508"/>
    </source>
</evidence>
<comment type="caution">
    <text evidence="12">The sequence shown here is derived from an EMBL/GenBank/DDBJ whole genome shotgun (WGS) entry which is preliminary data.</text>
</comment>
<dbReference type="GO" id="GO:0006633">
    <property type="term" value="P:fatty acid biosynthetic process"/>
    <property type="evidence" value="ECO:0007669"/>
    <property type="project" value="UniProtKB-KW"/>
</dbReference>
<evidence type="ECO:0000256" key="3">
    <source>
        <dbReference type="ARBA" id="ARBA00011881"/>
    </source>
</evidence>
<name>A0A178W5V8_ARATH</name>
<comment type="catalytic activity">
    <reaction evidence="9">
        <text>a (3R)-hydroxyacyl-[ACP] + NADP(+) = a 3-oxoacyl-[ACP] + NADPH + H(+)</text>
        <dbReference type="Rhea" id="RHEA:17397"/>
        <dbReference type="Rhea" id="RHEA-COMP:9916"/>
        <dbReference type="Rhea" id="RHEA-COMP:9945"/>
        <dbReference type="ChEBI" id="CHEBI:15378"/>
        <dbReference type="ChEBI" id="CHEBI:57783"/>
        <dbReference type="ChEBI" id="CHEBI:58349"/>
        <dbReference type="ChEBI" id="CHEBI:78776"/>
        <dbReference type="ChEBI" id="CHEBI:78827"/>
        <dbReference type="EC" id="1.1.1.100"/>
    </reaction>
</comment>
<dbReference type="InterPro" id="IPR038765">
    <property type="entry name" value="Papain-like_cys_pep_sf"/>
</dbReference>
<dbReference type="PRINTS" id="PR00080">
    <property type="entry name" value="SDRFAMILY"/>
</dbReference>
<keyword evidence="8" id="KW-0443">Lipid metabolism</keyword>
<feature type="compositionally biased region" description="Basic and acidic residues" evidence="10">
    <location>
        <begin position="273"/>
        <end position="283"/>
    </location>
</feature>
<dbReference type="SUPFAM" id="SSF48371">
    <property type="entry name" value="ARM repeat"/>
    <property type="match status" value="1"/>
</dbReference>
<dbReference type="Pfam" id="PF05918">
    <property type="entry name" value="API5"/>
    <property type="match status" value="1"/>
</dbReference>
<dbReference type="SMART" id="SM00822">
    <property type="entry name" value="PKS_KR"/>
    <property type="match status" value="1"/>
</dbReference>
<evidence type="ECO:0000256" key="1">
    <source>
        <dbReference type="ARBA" id="ARBA00005194"/>
    </source>
</evidence>
<accession>A0A178W5V8</accession>
<dbReference type="InterPro" id="IPR016024">
    <property type="entry name" value="ARM-type_fold"/>
</dbReference>
<dbReference type="PANTHER" id="PTHR42879:SF2">
    <property type="entry name" value="3-OXOACYL-[ACYL-CARRIER-PROTEIN] REDUCTASE FABG"/>
    <property type="match status" value="1"/>
</dbReference>
<proteinExistence type="inferred from homology"/>
<evidence type="ECO:0000256" key="4">
    <source>
        <dbReference type="ARBA" id="ARBA00012948"/>
    </source>
</evidence>
<evidence type="ECO:0000256" key="6">
    <source>
        <dbReference type="ARBA" id="ARBA00022832"/>
    </source>
</evidence>
<dbReference type="InterPro" id="IPR008383">
    <property type="entry name" value="API5"/>
</dbReference>
<evidence type="ECO:0000313" key="12">
    <source>
        <dbReference type="EMBL" id="OAP13464.1"/>
    </source>
</evidence>
<protein>
    <recommendedName>
        <fullName evidence="4">3-oxoacyl-[acyl-carrier-protein] reductase</fullName>
        <ecNumber evidence="4">1.1.1.100</ecNumber>
    </recommendedName>
</protein>
<dbReference type="InterPro" id="IPR002347">
    <property type="entry name" value="SDR_fam"/>
</dbReference>
<dbReference type="CDD" id="cd05333">
    <property type="entry name" value="BKR_SDR_c"/>
    <property type="match status" value="1"/>
</dbReference>
<dbReference type="GO" id="GO:0004316">
    <property type="term" value="F:3-oxoacyl-[acyl-carrier-protein] reductase (NADPH) activity"/>
    <property type="evidence" value="ECO:0007669"/>
    <property type="project" value="UniProtKB-EC"/>
</dbReference>
<dbReference type="ExpressionAtlas" id="A0A178W5V8">
    <property type="expression patterns" value="baseline and differential"/>
</dbReference>
<evidence type="ECO:0000256" key="7">
    <source>
        <dbReference type="ARBA" id="ARBA00022857"/>
    </source>
</evidence>
<dbReference type="InterPro" id="IPR036291">
    <property type="entry name" value="NAD(P)-bd_dom_sf"/>
</dbReference>
<feature type="region of interest" description="Disordered" evidence="10">
    <location>
        <begin position="665"/>
        <end position="684"/>
    </location>
</feature>
<sequence length="1004" mass="112583">MSEQIFEEATFIEKLYEYDKRLSECTDKSENVQDYEGIIELSKTNIKTKQLGAQLIPRYFKFFTSLANEAFDAYMDLIGEVDVGVRVQAIHGLPLFCKDTPDFTSKIIGVLIQCLNSTEDLVERDAVHKAFMSLFQHDTKASLTALFKHTEATLSTDEQIRIRDKVFPLEGELLKPQQEVKKHITDLIRKSLGDVTRKEVNMFMDFLTSLSIYGGKAPQEIMQELFEGQADLDSHFSVTLDKHKMRAENSEFVWSSPPDVRKLSGHPKSVESSSHREEEHSNVSDDSQDSDSEDDFTCPRRSHIIQRFPQLRHLSGVISGALAESCLGEERYKFVLDTEPKGQLYFSDTSDIIKLMVLFWEPKSLDSKFISREKTVELLEKVSGYIRDQRLHLLCWAYTSCDMVSASLVLHGWEEDYIPLCPFYLSEVVDQESLGMNLAEDADITDGEFVHSCYALDLKNSLSFIKQFGVPREREEHFNCNYLRPSYPDEKHYRIDEIFKYDTLQQALVRLKSHPVGATLILFEGWDKPDIIYRGPNKEGANVYKGLHNVLMLDCKLIEGEMVVRCKSSSSTDTGFKGYIYVSAEVMWIVLGEKSDKEGTWPKKPQYLLYGFYSIGMKTGPLGLKFKEKPNRAKKNLKFKIAGMEFEEYVEEDEEMVEEDAEMVEDDKESHRDHGPRRGMSVLQGEEPKDQRLYKQDITDKGCLFAFPTGLTQATATEQLPGEVVQNVESPVVVVTGASRGIGKAIALALGKARCKDSICTTLFFKFLSYEDFRSGSLGINKFSQLLVLLNYATSAKEAEEVSKQIEEYGGQAITFGGDVSKATDVDAMMKTALDKWGTIDVVVNNAGITRDTLLIRMKQSQWDEVIALNLTGVFLCTQAAVKIMMKKKKGRIINISSVVGLIGNIGQANYAAAKGGVISFSKTAAREGASRNINVSVVCPGFIASDMTAELGEDMETKIMGTIPLGRYGKAEEVAGLVEFLALSPAASYITGQAFNIDGGIAI</sequence>
<dbReference type="Pfam" id="PF13561">
    <property type="entry name" value="adh_short_C2"/>
    <property type="match status" value="1"/>
</dbReference>
<evidence type="ECO:0000313" key="13">
    <source>
        <dbReference type="Proteomes" id="UP000078284"/>
    </source>
</evidence>
<dbReference type="PROSITE" id="PS00061">
    <property type="entry name" value="ADH_SHORT"/>
    <property type="match status" value="1"/>
</dbReference>
<comment type="pathway">
    <text evidence="1">Lipid metabolism; fatty acid biosynthesis.</text>
</comment>
<dbReference type="Proteomes" id="UP000078284">
    <property type="component" value="Chromosome 1"/>
</dbReference>
<keyword evidence="6" id="KW-0276">Fatty acid metabolism</keyword>
<evidence type="ECO:0000256" key="5">
    <source>
        <dbReference type="ARBA" id="ARBA00022516"/>
    </source>
</evidence>
<keyword evidence="5" id="KW-0444">Lipid biosynthesis</keyword>
<comment type="subunit">
    <text evidence="3">Homotetramer.</text>
</comment>
<reference evidence="13" key="1">
    <citation type="journal article" date="2016" name="Proc. Natl. Acad. Sci. U.S.A.">
        <title>Chromosome-level assembly of Arabidopsis thaliana Ler reveals the extent of translocation and inversion polymorphisms.</title>
        <authorList>
            <person name="Zapata L."/>
            <person name="Ding J."/>
            <person name="Willing E.M."/>
            <person name="Hartwig B."/>
            <person name="Bezdan D."/>
            <person name="Jiao W.B."/>
            <person name="Patel V."/>
            <person name="Velikkakam James G."/>
            <person name="Koornneef M."/>
            <person name="Ossowski S."/>
            <person name="Schneeberger K."/>
        </authorList>
    </citation>
    <scope>NUCLEOTIDE SEQUENCE [LARGE SCALE GENOMIC DNA]</scope>
    <source>
        <strain evidence="13">cv. Landsberg erecta</strain>
    </source>
</reference>